<keyword evidence="4" id="KW-1185">Reference proteome</keyword>
<sequence length="737" mass="81739">MVKAKYKMDPPGVKRILDVGGPTSPKTKTKTNTSTMKIRNQKQTATNHLKEKHVATSTLLHKTPKHKLRTARIQSSQSSESSSDELSGIWGQAPQTEETEPQILSPVPTSTSPRHSSPPIPQKLSVTAEVHCSQGGTKVNKDPTEAVPTEVADSVSAPAEPASSEDEDFTVQISRKKQKQKQKQQNSLKLASVAISEEAINAILPATPIPQTPNKSHSPAASYLSTPREKIPPVIIHHHFEGDMTKINKEFHAKFQPLGFTTYRIKSGIACQTSTFGDYINLQKFLKENQVPFNLLRSAGAKPYKVVIKGIPSSTPPKVIQQELQAIGMSVQNVIPMTAWRDKSPLDMHIVELDNIPQSHKILQLNRLCYIKITVEPYKTRTVPPQCARCQQFYHVAASCHAPPACGYCAGQHCSWECEARFEPNFVPTCALCKIGDHSTRFRGCPFFQELMEKESRLNRNKPSHSKPPAPRTHPVALRERGLPTPQPVSNHNLNFPAMNLPNAWNRPLQFGNQTPAHYPGTTQPLNIPFNVHFQNTQTHTLHPRQDPRLGYKADCVCRGAPTHLAAGSGSSNDQRSLAGPSRHNKAHKAYTSPPTTAVHGDTYNTSSQTPRPQRTATAKPSSQDSVTQTHSSKNSRSDLTEPNPQYPSTHNLTRPFSYPEGQRLDDLNTESQCRDFVNAIRSFNPAFSFQILIQSLSAMLLQFIQHPYESALPVIFNTFMSNILAFNYGKLPLGTQ</sequence>
<evidence type="ECO:0000256" key="1">
    <source>
        <dbReference type="SAM" id="MobiDB-lite"/>
    </source>
</evidence>
<dbReference type="SMART" id="SM00596">
    <property type="entry name" value="PRE_C2HC"/>
    <property type="match status" value="1"/>
</dbReference>
<feature type="compositionally biased region" description="Polar residues" evidence="1">
    <location>
        <begin position="641"/>
        <end position="655"/>
    </location>
</feature>
<comment type="caution">
    <text evidence="3">The sequence shown here is derived from an EMBL/GenBank/DDBJ whole genome shotgun (WGS) entry which is preliminary data.</text>
</comment>
<feature type="compositionally biased region" description="Polar residues" evidence="1">
    <location>
        <begin position="603"/>
        <end position="635"/>
    </location>
</feature>
<dbReference type="AlphaFoldDB" id="A0A2J7RKS8"/>
<gene>
    <name evidence="3" type="ORF">B7P43_G13781</name>
</gene>
<dbReference type="Pfam" id="PF07530">
    <property type="entry name" value="PRE_C2HC"/>
    <property type="match status" value="1"/>
</dbReference>
<feature type="compositionally biased region" description="Polar residues" evidence="1">
    <location>
        <begin position="36"/>
        <end position="47"/>
    </location>
</feature>
<feature type="region of interest" description="Disordered" evidence="1">
    <location>
        <begin position="456"/>
        <end position="477"/>
    </location>
</feature>
<dbReference type="InParanoid" id="A0A2J7RKS8"/>
<protein>
    <recommendedName>
        <fullName evidence="2">Pre-C2HC domain-containing protein</fullName>
    </recommendedName>
</protein>
<dbReference type="EMBL" id="NEVH01002708">
    <property type="protein sequence ID" value="PNF41444.1"/>
    <property type="molecule type" value="Genomic_DNA"/>
</dbReference>
<feature type="compositionally biased region" description="Low complexity" evidence="1">
    <location>
        <begin position="74"/>
        <end position="87"/>
    </location>
</feature>
<feature type="region of interest" description="Disordered" evidence="1">
    <location>
        <begin position="1"/>
        <end position="169"/>
    </location>
</feature>
<feature type="region of interest" description="Disordered" evidence="1">
    <location>
        <begin position="563"/>
        <end position="665"/>
    </location>
</feature>
<evidence type="ECO:0000313" key="4">
    <source>
        <dbReference type="Proteomes" id="UP000235965"/>
    </source>
</evidence>
<feature type="compositionally biased region" description="Low complexity" evidence="1">
    <location>
        <begin position="151"/>
        <end position="162"/>
    </location>
</feature>
<proteinExistence type="predicted"/>
<dbReference type="Proteomes" id="UP000235965">
    <property type="component" value="Unassembled WGS sequence"/>
</dbReference>
<feature type="domain" description="Pre-C2HC" evidence="2">
    <location>
        <begin position="317"/>
        <end position="385"/>
    </location>
</feature>
<accession>A0A2J7RKS8</accession>
<name>A0A2J7RKS8_9NEOP</name>
<organism evidence="3 4">
    <name type="scientific">Cryptotermes secundus</name>
    <dbReference type="NCBI Taxonomy" id="105785"/>
    <lineage>
        <taxon>Eukaryota</taxon>
        <taxon>Metazoa</taxon>
        <taxon>Ecdysozoa</taxon>
        <taxon>Arthropoda</taxon>
        <taxon>Hexapoda</taxon>
        <taxon>Insecta</taxon>
        <taxon>Pterygota</taxon>
        <taxon>Neoptera</taxon>
        <taxon>Polyneoptera</taxon>
        <taxon>Dictyoptera</taxon>
        <taxon>Blattodea</taxon>
        <taxon>Blattoidea</taxon>
        <taxon>Termitoidae</taxon>
        <taxon>Kalotermitidae</taxon>
        <taxon>Cryptotermitinae</taxon>
        <taxon>Cryptotermes</taxon>
    </lineage>
</organism>
<evidence type="ECO:0000259" key="2">
    <source>
        <dbReference type="SMART" id="SM00596"/>
    </source>
</evidence>
<feature type="compositionally biased region" description="Low complexity" evidence="1">
    <location>
        <begin position="105"/>
        <end position="115"/>
    </location>
</feature>
<evidence type="ECO:0000313" key="3">
    <source>
        <dbReference type="EMBL" id="PNF41444.1"/>
    </source>
</evidence>
<dbReference type="OrthoDB" id="7487068at2759"/>
<reference evidence="3 4" key="1">
    <citation type="submission" date="2017-12" db="EMBL/GenBank/DDBJ databases">
        <title>Hemimetabolous genomes reveal molecular basis of termite eusociality.</title>
        <authorList>
            <person name="Harrison M.C."/>
            <person name="Jongepier E."/>
            <person name="Robertson H.M."/>
            <person name="Arning N."/>
            <person name="Bitard-Feildel T."/>
            <person name="Chao H."/>
            <person name="Childers C.P."/>
            <person name="Dinh H."/>
            <person name="Doddapaneni H."/>
            <person name="Dugan S."/>
            <person name="Gowin J."/>
            <person name="Greiner C."/>
            <person name="Han Y."/>
            <person name="Hu H."/>
            <person name="Hughes D.S.T."/>
            <person name="Huylmans A.-K."/>
            <person name="Kemena C."/>
            <person name="Kremer L.P.M."/>
            <person name="Lee S.L."/>
            <person name="Lopez-Ezquerra A."/>
            <person name="Mallet L."/>
            <person name="Monroy-Kuhn J.M."/>
            <person name="Moser A."/>
            <person name="Murali S.C."/>
            <person name="Muzny D.M."/>
            <person name="Otani S."/>
            <person name="Piulachs M.-D."/>
            <person name="Poelchau M."/>
            <person name="Qu J."/>
            <person name="Schaub F."/>
            <person name="Wada-Katsumata A."/>
            <person name="Worley K.C."/>
            <person name="Xie Q."/>
            <person name="Ylla G."/>
            <person name="Poulsen M."/>
            <person name="Gibbs R.A."/>
            <person name="Schal C."/>
            <person name="Richards S."/>
            <person name="Belles X."/>
            <person name="Korb J."/>
            <person name="Bornberg-Bauer E."/>
        </authorList>
    </citation>
    <scope>NUCLEOTIDE SEQUENCE [LARGE SCALE GENOMIC DNA]</scope>
    <source>
        <tissue evidence="3">Whole body</tissue>
    </source>
</reference>
<dbReference type="InterPro" id="IPR006579">
    <property type="entry name" value="Pre_C2HC_dom"/>
</dbReference>
<feature type="compositionally biased region" description="Low complexity" evidence="1">
    <location>
        <begin position="22"/>
        <end position="35"/>
    </location>
</feature>